<feature type="domain" description="Thioredoxin" evidence="1">
    <location>
        <begin position="1"/>
        <end position="104"/>
    </location>
</feature>
<dbReference type="RefSeq" id="WP_055243578.1">
    <property type="nucleotide sequence ID" value="NZ_CP071250.1"/>
</dbReference>
<dbReference type="Gene3D" id="3.40.30.10">
    <property type="entry name" value="Glutaredoxin"/>
    <property type="match status" value="1"/>
</dbReference>
<dbReference type="PANTHER" id="PTHR10438:SF468">
    <property type="entry name" value="THIOREDOXIN-1-RELATED"/>
    <property type="match status" value="1"/>
</dbReference>
<proteinExistence type="predicted"/>
<dbReference type="Proteomes" id="UP001058072">
    <property type="component" value="Chromosome"/>
</dbReference>
<dbReference type="InterPro" id="IPR013766">
    <property type="entry name" value="Thioredoxin_domain"/>
</dbReference>
<dbReference type="CDD" id="cd02947">
    <property type="entry name" value="TRX_family"/>
    <property type="match status" value="1"/>
</dbReference>
<gene>
    <name evidence="2" type="ORF">J0J70_06665</name>
</gene>
<accession>A0A9Q9CLV7</accession>
<dbReference type="SUPFAM" id="SSF52833">
    <property type="entry name" value="Thioredoxin-like"/>
    <property type="match status" value="1"/>
</dbReference>
<dbReference type="AlphaFoldDB" id="A0A9Q9CLV7"/>
<organism evidence="2 3">
    <name type="scientific">Turicibacter bilis</name>
    <dbReference type="NCBI Taxonomy" id="2735723"/>
    <lineage>
        <taxon>Bacteria</taxon>
        <taxon>Bacillati</taxon>
        <taxon>Bacillota</taxon>
        <taxon>Erysipelotrichia</taxon>
        <taxon>Erysipelotrichales</taxon>
        <taxon>Turicibacteraceae</taxon>
        <taxon>Turicibacter</taxon>
    </lineage>
</organism>
<dbReference type="PANTHER" id="PTHR10438">
    <property type="entry name" value="THIOREDOXIN"/>
    <property type="match status" value="1"/>
</dbReference>
<sequence>MNEITSVEQYHEVIMNENAIILFTANWCPDCMVIKPFMPSIVEKYNQYNFYTINRDQLMDLCVELEIFGIPSFVAFKGGQEVGRFVNKERKTRQQIEEFIESLA</sequence>
<evidence type="ECO:0000259" key="1">
    <source>
        <dbReference type="PROSITE" id="PS51352"/>
    </source>
</evidence>
<evidence type="ECO:0000313" key="2">
    <source>
        <dbReference type="EMBL" id="UUF09616.1"/>
    </source>
</evidence>
<dbReference type="PROSITE" id="PS51352">
    <property type="entry name" value="THIOREDOXIN_2"/>
    <property type="match status" value="1"/>
</dbReference>
<reference evidence="2" key="1">
    <citation type="submission" date="2021-03" db="EMBL/GenBank/DDBJ databases">
        <title>Comparative Genomics and Metabolomics in the genus Turicibacter.</title>
        <authorList>
            <person name="Maki J."/>
            <person name="Looft T."/>
        </authorList>
    </citation>
    <scope>NUCLEOTIDE SEQUENCE</scope>
    <source>
        <strain evidence="2">ISU324</strain>
    </source>
</reference>
<evidence type="ECO:0000313" key="3">
    <source>
        <dbReference type="Proteomes" id="UP001058072"/>
    </source>
</evidence>
<dbReference type="InterPro" id="IPR050620">
    <property type="entry name" value="Thioredoxin_H-type-like"/>
</dbReference>
<dbReference type="EMBL" id="CP071250">
    <property type="protein sequence ID" value="UUF09616.1"/>
    <property type="molecule type" value="Genomic_DNA"/>
</dbReference>
<protein>
    <submittedName>
        <fullName evidence="2">Thioredoxin family protein</fullName>
    </submittedName>
</protein>
<dbReference type="InterPro" id="IPR036249">
    <property type="entry name" value="Thioredoxin-like_sf"/>
</dbReference>
<name>A0A9Q9CLV7_9FIRM</name>
<dbReference type="Pfam" id="PF00085">
    <property type="entry name" value="Thioredoxin"/>
    <property type="match status" value="1"/>
</dbReference>